<gene>
    <name evidence="3" type="ORF">AVEN_133397_1</name>
    <name evidence="2" type="ORF">AVEN_83501_1</name>
</gene>
<dbReference type="EMBL" id="BGPR01123579">
    <property type="protein sequence ID" value="GBN27319.1"/>
    <property type="molecule type" value="Genomic_DNA"/>
</dbReference>
<evidence type="ECO:0000313" key="4">
    <source>
        <dbReference type="Proteomes" id="UP000499080"/>
    </source>
</evidence>
<keyword evidence="4" id="KW-1185">Reference proteome</keyword>
<feature type="compositionally biased region" description="Basic residues" evidence="1">
    <location>
        <begin position="1"/>
        <end position="13"/>
    </location>
</feature>
<dbReference type="AlphaFoldDB" id="A0A4Y2ML77"/>
<dbReference type="EMBL" id="BGPR01123576">
    <property type="protein sequence ID" value="GBN27307.1"/>
    <property type="molecule type" value="Genomic_DNA"/>
</dbReference>
<reference evidence="3 4" key="1">
    <citation type="journal article" date="2019" name="Sci. Rep.">
        <title>Orb-weaving spider Araneus ventricosus genome elucidates the spidroin gene catalogue.</title>
        <authorList>
            <person name="Kono N."/>
            <person name="Nakamura H."/>
            <person name="Ohtoshi R."/>
            <person name="Moran D.A.P."/>
            <person name="Shinohara A."/>
            <person name="Yoshida Y."/>
            <person name="Fujiwara M."/>
            <person name="Mori M."/>
            <person name="Tomita M."/>
            <person name="Arakawa K."/>
        </authorList>
    </citation>
    <scope>NUCLEOTIDE SEQUENCE [LARGE SCALE GENOMIC DNA]</scope>
</reference>
<feature type="region of interest" description="Disordered" evidence="1">
    <location>
        <begin position="1"/>
        <end position="102"/>
    </location>
</feature>
<feature type="compositionally biased region" description="Low complexity" evidence="1">
    <location>
        <begin position="30"/>
        <end position="47"/>
    </location>
</feature>
<sequence>MPNSRKKRSHHSSSRTIFNSGKDKKDRLQPPSFKNFPFSSKSGSGPNTTETSLQEDMSPTPEPPIGGYQTIPESHVLDQAQADILNPKSPPRSGTKGPCVDLQNPFRRRSVCGKGSPAASRDSSYWSLTQDPHPVVEDLEIVYTSFKTSTSTLSHLPMGILEIHSSLDRPEKSEFLDTLDERERQALFNSIKSSPSKLQEWEEIFKTQTENYKIINNSNHLSRNLEFKL</sequence>
<evidence type="ECO:0000313" key="3">
    <source>
        <dbReference type="EMBL" id="GBN27319.1"/>
    </source>
</evidence>
<proteinExistence type="predicted"/>
<evidence type="ECO:0000313" key="2">
    <source>
        <dbReference type="EMBL" id="GBN27307.1"/>
    </source>
</evidence>
<name>A0A4Y2ML77_ARAVE</name>
<organism evidence="3 4">
    <name type="scientific">Araneus ventricosus</name>
    <name type="common">Orbweaver spider</name>
    <name type="synonym">Epeira ventricosa</name>
    <dbReference type="NCBI Taxonomy" id="182803"/>
    <lineage>
        <taxon>Eukaryota</taxon>
        <taxon>Metazoa</taxon>
        <taxon>Ecdysozoa</taxon>
        <taxon>Arthropoda</taxon>
        <taxon>Chelicerata</taxon>
        <taxon>Arachnida</taxon>
        <taxon>Araneae</taxon>
        <taxon>Araneomorphae</taxon>
        <taxon>Entelegynae</taxon>
        <taxon>Araneoidea</taxon>
        <taxon>Araneidae</taxon>
        <taxon>Araneus</taxon>
    </lineage>
</organism>
<accession>A0A4Y2ML77</accession>
<dbReference type="Proteomes" id="UP000499080">
    <property type="component" value="Unassembled WGS sequence"/>
</dbReference>
<feature type="compositionally biased region" description="Polar residues" evidence="1">
    <location>
        <begin position="48"/>
        <end position="57"/>
    </location>
</feature>
<evidence type="ECO:0000256" key="1">
    <source>
        <dbReference type="SAM" id="MobiDB-lite"/>
    </source>
</evidence>
<protein>
    <submittedName>
        <fullName evidence="3">Uncharacterized protein</fullName>
    </submittedName>
</protein>
<comment type="caution">
    <text evidence="3">The sequence shown here is derived from an EMBL/GenBank/DDBJ whole genome shotgun (WGS) entry which is preliminary data.</text>
</comment>